<dbReference type="PATRIC" id="fig|1502.177.peg.3267"/>
<keyword evidence="2" id="KW-0614">Plasmid</keyword>
<sequence length="154" mass="18251">MIIGKDKTKFIEMQEELEKYKNINRDLSNTIHTLKETADNGLEKYVNFNYAKILATSSYIKIYPFVRKVNGSFLFEVHINTDKDRYCEVLFTDAIDKINIYDNTKRNALFELLKDTCKFAKNMFVLYKKRNISKCEIEIIDNEISSDIIQYFLI</sequence>
<proteinExistence type="predicted"/>
<dbReference type="RefSeq" id="WP_061429585.1">
    <property type="nucleotide sequence ID" value="NZ_CATNZX010000001.1"/>
</dbReference>
<geneLocation type="plasmid" evidence="2 3">
    <name>pJFP838A</name>
</geneLocation>
<keyword evidence="1" id="KW-0175">Coiled coil</keyword>
<evidence type="ECO:0000313" key="3">
    <source>
        <dbReference type="Proteomes" id="UP000070260"/>
    </source>
</evidence>
<evidence type="ECO:0000313" key="2">
    <source>
        <dbReference type="EMBL" id="AMN30977.1"/>
    </source>
</evidence>
<feature type="coiled-coil region" evidence="1">
    <location>
        <begin position="10"/>
        <end position="37"/>
    </location>
</feature>
<accession>A0A140GR18</accession>
<dbReference type="AlphaFoldDB" id="A0A140GR18"/>
<dbReference type="Proteomes" id="UP000070260">
    <property type="component" value="Plasmid pJFP838A"/>
</dbReference>
<organism evidence="2 3">
    <name type="scientific">Clostridium perfringens</name>
    <dbReference type="NCBI Taxonomy" id="1502"/>
    <lineage>
        <taxon>Bacteria</taxon>
        <taxon>Bacillati</taxon>
        <taxon>Bacillota</taxon>
        <taxon>Clostridia</taxon>
        <taxon>Eubacteriales</taxon>
        <taxon>Clostridiaceae</taxon>
        <taxon>Clostridium</taxon>
    </lineage>
</organism>
<protein>
    <submittedName>
        <fullName evidence="2">Uncharacterized protein</fullName>
    </submittedName>
</protein>
<reference evidence="2 3" key="1">
    <citation type="journal article" date="2016" name="PLoS ONE">
        <title>Plasmid Characterization and Chromosome Analysis of Two netF+ Clostridium perfringens Isolates Associated with Foal and Canine Necrotizing Enteritis.</title>
        <authorList>
            <person name="Mehdizadeh Gohari I."/>
            <person name="Kropinski A.M."/>
            <person name="Weese S.J."/>
            <person name="Parreira V.R."/>
            <person name="Whitehead A.E."/>
            <person name="Boerlin P."/>
            <person name="Prescott J.F."/>
        </authorList>
    </citation>
    <scope>NUCLEOTIDE SEQUENCE [LARGE SCALE GENOMIC DNA]</scope>
    <source>
        <strain evidence="2 3">JP838</strain>
        <plasmid evidence="3">Plasmid pJFP838A</plasmid>
    </source>
</reference>
<name>A0A140GR18_CLOPF</name>
<gene>
    <name evidence="2" type="ORF">JFP838_pA0061</name>
</gene>
<dbReference type="EMBL" id="CP013615">
    <property type="protein sequence ID" value="AMN30977.1"/>
    <property type="molecule type" value="Genomic_DNA"/>
</dbReference>
<evidence type="ECO:0000256" key="1">
    <source>
        <dbReference type="SAM" id="Coils"/>
    </source>
</evidence>